<evidence type="ECO:0000256" key="5">
    <source>
        <dbReference type="ARBA" id="ARBA00022844"/>
    </source>
</evidence>
<proteinExistence type="inferred from homology"/>
<evidence type="ECO:0000313" key="6">
    <source>
        <dbReference type="EMBL" id="AHN52813.1"/>
    </source>
</evidence>
<keyword evidence="5" id="KW-0946">Virion</keyword>
<evidence type="ECO:0000256" key="4">
    <source>
        <dbReference type="ARBA" id="ARBA00022561"/>
    </source>
</evidence>
<feature type="non-terminal residue" evidence="6">
    <location>
        <position position="238"/>
    </location>
</feature>
<dbReference type="InterPro" id="IPR016184">
    <property type="entry name" value="Capsid/spike_ssDNA_virus"/>
</dbReference>
<keyword evidence="3" id="KW-1140">T=1 icosahedral capsid protein</keyword>
<dbReference type="Gene3D" id="2.60.169.10">
    <property type="entry name" value="Microviridae F protein"/>
    <property type="match status" value="1"/>
</dbReference>
<comment type="subcellular location">
    <subcellularLocation>
        <location evidence="1">Virion</location>
    </subcellularLocation>
</comment>
<comment type="similarity">
    <text evidence="2">Belongs to the microviridae F protein family.</text>
</comment>
<reference evidence="6" key="2">
    <citation type="journal article" date="2014" name="ISME J.">
        <title>Diversity of environmental single-stranded DNA phages revealed by PCR amplification of the partial major capsid protein.</title>
        <authorList>
            <person name="Hopkins M."/>
            <person name="Kailasan S."/>
            <person name="Cohen A."/>
            <person name="Roux S."/>
            <person name="Tucker K.P."/>
            <person name="Shevenell A."/>
            <person name="Agbandje-McKenna M."/>
            <person name="Breitbart M."/>
        </authorList>
    </citation>
    <scope>NUCLEOTIDE SEQUENCE</scope>
</reference>
<evidence type="ECO:0000256" key="2">
    <source>
        <dbReference type="ARBA" id="ARBA00009963"/>
    </source>
</evidence>
<protein>
    <submittedName>
        <fullName evidence="6">Major capsid protein</fullName>
    </submittedName>
</protein>
<dbReference type="Pfam" id="PF02305">
    <property type="entry name" value="Phage_F"/>
    <property type="match status" value="1"/>
</dbReference>
<organism evidence="6">
    <name type="scientific">Gokushovirinae environmental samples</name>
    <dbReference type="NCBI Taxonomy" id="1478972"/>
    <lineage>
        <taxon>Viruses</taxon>
        <taxon>Monodnaviria</taxon>
        <taxon>Sangervirae</taxon>
        <taxon>Phixviricota</taxon>
        <taxon>Malgrandaviricetes</taxon>
        <taxon>Petitvirales</taxon>
        <taxon>Microviridae</taxon>
        <taxon>environmental samples</taxon>
    </lineage>
</organism>
<dbReference type="InterPro" id="IPR003514">
    <property type="entry name" value="Microviridae_protein_F"/>
</dbReference>
<dbReference type="EMBL" id="KF689413">
    <property type="protein sequence ID" value="AHN52813.1"/>
    <property type="molecule type" value="Genomic_DNA"/>
</dbReference>
<dbReference type="SUPFAM" id="SSF88645">
    <property type="entry name" value="ssDNA viruses"/>
    <property type="match status" value="1"/>
</dbReference>
<feature type="non-terminal residue" evidence="6">
    <location>
        <position position="1"/>
    </location>
</feature>
<accession>X2J3I2</accession>
<reference evidence="6" key="1">
    <citation type="submission" date="2013-09" db="EMBL/GenBank/DDBJ databases">
        <authorList>
            <person name="Hopkins M.S."/>
            <person name="Breitbart M."/>
        </authorList>
    </citation>
    <scope>NUCLEOTIDE SEQUENCE</scope>
</reference>
<name>X2J3I2_9VIRU</name>
<dbReference type="GO" id="GO:0005198">
    <property type="term" value="F:structural molecule activity"/>
    <property type="evidence" value="ECO:0007669"/>
    <property type="project" value="InterPro"/>
</dbReference>
<dbReference type="GO" id="GO:0039615">
    <property type="term" value="C:T=1 icosahedral viral capsid"/>
    <property type="evidence" value="ECO:0007669"/>
    <property type="project" value="UniProtKB-KW"/>
</dbReference>
<dbReference type="InterPro" id="IPR037002">
    <property type="entry name" value="Microviridae_protein_F_sf"/>
</dbReference>
<sequence>PGSQKGDEVTLSLVGDAPLSESAVPVVGRDDLQPTFDVGNLSTARLVSVTGTAETNFDSVVTGNDYAEWVDSKLDADLTGVVAELGALPMITINEFREAVTLQQALELDARGGTRYTEKLQTLWGVSPEDFRLQRSQFLGGGSQGMQINQVPVTAMKTNEPPAYPGDIGAFGISASNDHGFVSEFKEHGILIGLISARADLNYQQGIQKMWSRETVWDYYSPIFANLGEEGVLNKEIF</sequence>
<evidence type="ECO:0000256" key="3">
    <source>
        <dbReference type="ARBA" id="ARBA00022431"/>
    </source>
</evidence>
<keyword evidence="4" id="KW-0167">Capsid protein</keyword>
<evidence type="ECO:0000256" key="1">
    <source>
        <dbReference type="ARBA" id="ARBA00004328"/>
    </source>
</evidence>